<dbReference type="EMBL" id="CP028136">
    <property type="protein sequence ID" value="AVR47255.1"/>
    <property type="molecule type" value="Genomic_DNA"/>
</dbReference>
<evidence type="ECO:0000313" key="1">
    <source>
        <dbReference type="EMBL" id="AVR47255.1"/>
    </source>
</evidence>
<accession>A0A2R3ZAD9</accession>
<reference evidence="2" key="1">
    <citation type="submission" date="2018-03" db="EMBL/GenBank/DDBJ databases">
        <title>Gramella fulva sp. nov., isolated from a dry surface of tidal flat.</title>
        <authorList>
            <person name="Hwang S.H."/>
            <person name="Hwang W.M."/>
            <person name="Kang K."/>
            <person name="Ahn T.-Y."/>
        </authorList>
    </citation>
    <scope>NUCLEOTIDE SEQUENCE [LARGE SCALE GENOMIC DNA]</scope>
    <source>
        <strain evidence="2">SH35</strain>
    </source>
</reference>
<organism evidence="1 2">
    <name type="scientific">Christiangramia fulva</name>
    <dbReference type="NCBI Taxonomy" id="2126553"/>
    <lineage>
        <taxon>Bacteria</taxon>
        <taxon>Pseudomonadati</taxon>
        <taxon>Bacteroidota</taxon>
        <taxon>Flavobacteriia</taxon>
        <taxon>Flavobacteriales</taxon>
        <taxon>Flavobacteriaceae</taxon>
        <taxon>Christiangramia</taxon>
    </lineage>
</organism>
<dbReference type="KEGG" id="grs:C7S20_19465"/>
<dbReference type="RefSeq" id="WP_107014021.1">
    <property type="nucleotide sequence ID" value="NZ_CP028136.1"/>
</dbReference>
<name>A0A2R3ZAD9_9FLAO</name>
<sequence>MKECLEGLVGLSKSDCPCYTIDDPAVKESTMGLFLDDLEGIDLEIVQIALKCGEDLVDNFNNLYSKAAFKLETDLQVAIADNYRQKYNPYNGRIGEKKFDKPIAVQPLVGLKLDTKYVEGASIVIKSVDLYFNAAGTITLQVWKNDEHLTDYDETINVVDGKTSHNYTTPLNLPIVENYEKNDYYFVYAPGALQPMNNKYSCGCQGVESVRGNFLKPYGVKGADFDSLSIDNTYAFGISLNAVISCSIDSLLCDFTIDDKFYRMLAIALWYKMGELLIEEFFGSREISFDAFSNREFMDKQRYRFRANCKNSIDWMAENSAIYQSNCFICNPQTRATMGKILT</sequence>
<gene>
    <name evidence="1" type="ORF">C7S20_19465</name>
</gene>
<protein>
    <submittedName>
        <fullName evidence="1">Uncharacterized protein</fullName>
    </submittedName>
</protein>
<proteinExistence type="predicted"/>
<evidence type="ECO:0000313" key="2">
    <source>
        <dbReference type="Proteomes" id="UP000241507"/>
    </source>
</evidence>
<dbReference type="Proteomes" id="UP000241507">
    <property type="component" value="Chromosome"/>
</dbReference>
<dbReference type="AlphaFoldDB" id="A0A2R3ZAD9"/>
<keyword evidence="2" id="KW-1185">Reference proteome</keyword>